<dbReference type="InterPro" id="IPR028994">
    <property type="entry name" value="Integrin_alpha_N"/>
</dbReference>
<evidence type="ECO:0000256" key="1">
    <source>
        <dbReference type="SAM" id="MobiDB-lite"/>
    </source>
</evidence>
<accession>A0A4Y3RZB5</accession>
<protein>
    <submittedName>
        <fullName evidence="2">Uncharacterized protein</fullName>
    </submittedName>
</protein>
<feature type="compositionally biased region" description="Pro residues" evidence="1">
    <location>
        <begin position="175"/>
        <end position="186"/>
    </location>
</feature>
<dbReference type="EMBL" id="BJMN01000097">
    <property type="protein sequence ID" value="GEB62438.1"/>
    <property type="molecule type" value="Genomic_DNA"/>
</dbReference>
<feature type="region of interest" description="Disordered" evidence="1">
    <location>
        <begin position="170"/>
        <end position="210"/>
    </location>
</feature>
<proteinExistence type="predicted"/>
<reference evidence="2 3" key="1">
    <citation type="submission" date="2019-06" db="EMBL/GenBank/DDBJ databases">
        <title>Whole genome shotgun sequence of Streptomyces gardneri NBRC 12865.</title>
        <authorList>
            <person name="Hosoyama A."/>
            <person name="Uohara A."/>
            <person name="Ohji S."/>
            <person name="Ichikawa N."/>
        </authorList>
    </citation>
    <scope>NUCLEOTIDE SEQUENCE [LARGE SCALE GENOMIC DNA]</scope>
    <source>
        <strain evidence="2 3">NBRC 12865</strain>
    </source>
</reference>
<dbReference type="SUPFAM" id="SSF69318">
    <property type="entry name" value="Integrin alpha N-terminal domain"/>
    <property type="match status" value="1"/>
</dbReference>
<dbReference type="RefSeq" id="WP_141303272.1">
    <property type="nucleotide sequence ID" value="NZ_BJMN01000097.1"/>
</dbReference>
<dbReference type="Proteomes" id="UP000315226">
    <property type="component" value="Unassembled WGS sequence"/>
</dbReference>
<name>A0A4Y3RZB5_9ACTN</name>
<evidence type="ECO:0000313" key="2">
    <source>
        <dbReference type="EMBL" id="GEB62438.1"/>
    </source>
</evidence>
<organism evidence="2 3">
    <name type="scientific">Streptomyces gardneri</name>
    <dbReference type="NCBI Taxonomy" id="66892"/>
    <lineage>
        <taxon>Bacteria</taxon>
        <taxon>Bacillati</taxon>
        <taxon>Actinomycetota</taxon>
        <taxon>Actinomycetes</taxon>
        <taxon>Kitasatosporales</taxon>
        <taxon>Streptomycetaceae</taxon>
        <taxon>Streptomyces</taxon>
    </lineage>
</organism>
<gene>
    <name evidence="2" type="ORF">SGA01_80430</name>
</gene>
<dbReference type="AlphaFoldDB" id="A0A4Y3RZB5"/>
<sequence>MWSYDQKTWVWNTELALGSINLKVDIAGPNVLYVRTVNKAGNISAPTTYLFYVRPRPGVDKPGDVTGDGFPDILAIDGAGNLRTYAGDATGDTDAWLPGAVDGDKPVAGGYWKDASGKPALISHSTDWFPGDGITDLIARMPDGKLYVYPGDGAGRFDMPAAWRSCSRQALGTLPPSPRSSPPRTPPATACRTPLRVPETPSGPSPDTREAAKLMSATGWTAKDIVGVRDISGDEVPDLLFRDNADLNRTLALRKGKPGPSGGADLNSLATASASEGAQDNTYATTGWGRAAIPMVLGTPDANGDGVPDFWAVNPIGHQYLMRGGTTQWLGDASGRDEDDWHTFLTIG</sequence>
<dbReference type="OrthoDB" id="4332189at2"/>
<keyword evidence="3" id="KW-1185">Reference proteome</keyword>
<evidence type="ECO:0000313" key="3">
    <source>
        <dbReference type="Proteomes" id="UP000315226"/>
    </source>
</evidence>
<comment type="caution">
    <text evidence="2">The sequence shown here is derived from an EMBL/GenBank/DDBJ whole genome shotgun (WGS) entry which is preliminary data.</text>
</comment>